<dbReference type="RefSeq" id="WP_155090687.1">
    <property type="nucleotide sequence ID" value="NZ_CP102754.1"/>
</dbReference>
<gene>
    <name evidence="2" type="ORF">GJV76_00515</name>
</gene>
<name>A0A6I3LFF5_9FLAO</name>
<feature type="transmembrane region" description="Helical" evidence="1">
    <location>
        <begin position="7"/>
        <end position="27"/>
    </location>
</feature>
<dbReference type="EMBL" id="WMJX01000001">
    <property type="protein sequence ID" value="MTG96637.1"/>
    <property type="molecule type" value="Genomic_DNA"/>
</dbReference>
<evidence type="ECO:0000313" key="3">
    <source>
        <dbReference type="Proteomes" id="UP000438760"/>
    </source>
</evidence>
<keyword evidence="1" id="KW-0472">Membrane</keyword>
<organism evidence="2 3">
    <name type="scientific">Myroides albus</name>
    <dbReference type="NCBI Taxonomy" id="2562892"/>
    <lineage>
        <taxon>Bacteria</taxon>
        <taxon>Pseudomonadati</taxon>
        <taxon>Bacteroidota</taxon>
        <taxon>Flavobacteriia</taxon>
        <taxon>Flavobacteriales</taxon>
        <taxon>Flavobacteriaceae</taxon>
        <taxon>Myroides</taxon>
    </lineage>
</organism>
<keyword evidence="1" id="KW-0812">Transmembrane</keyword>
<dbReference type="Proteomes" id="UP000438760">
    <property type="component" value="Unassembled WGS sequence"/>
</dbReference>
<reference evidence="2 3" key="1">
    <citation type="submission" date="2019-11" db="EMBL/GenBank/DDBJ databases">
        <title>Genome of Strain BIT-d1.</title>
        <authorList>
            <person name="Yang Y."/>
        </authorList>
    </citation>
    <scope>NUCLEOTIDE SEQUENCE [LARGE SCALE GENOMIC DNA]</scope>
    <source>
        <strain evidence="2 3">BIT-d1</strain>
    </source>
</reference>
<protein>
    <submittedName>
        <fullName evidence="2">Uncharacterized protein</fullName>
    </submittedName>
</protein>
<proteinExistence type="predicted"/>
<keyword evidence="1" id="KW-1133">Transmembrane helix</keyword>
<dbReference type="AlphaFoldDB" id="A0A6I3LFF5"/>
<evidence type="ECO:0000256" key="1">
    <source>
        <dbReference type="SAM" id="Phobius"/>
    </source>
</evidence>
<comment type="caution">
    <text evidence="2">The sequence shown here is derived from an EMBL/GenBank/DDBJ whole genome shotgun (WGS) entry which is preliminary data.</text>
</comment>
<keyword evidence="3" id="KW-1185">Reference proteome</keyword>
<feature type="transmembrane region" description="Helical" evidence="1">
    <location>
        <begin position="33"/>
        <end position="52"/>
    </location>
</feature>
<evidence type="ECO:0000313" key="2">
    <source>
        <dbReference type="EMBL" id="MTG96637.1"/>
    </source>
</evidence>
<accession>A0A6I3LFF5</accession>
<sequence length="57" mass="6346">MNNNLKLLVVGLIVFAVALILKTQRLLSDNLSTIVIIAALVITIIPLYKLVFKKLKK</sequence>